<evidence type="ECO:0000256" key="10">
    <source>
        <dbReference type="ARBA" id="ARBA00022840"/>
    </source>
</evidence>
<dbReference type="RefSeq" id="WP_190250136.1">
    <property type="nucleotide sequence ID" value="NZ_BMPI01000011.1"/>
</dbReference>
<dbReference type="AlphaFoldDB" id="A0A917TJG6"/>
<evidence type="ECO:0000256" key="4">
    <source>
        <dbReference type="ARBA" id="ARBA00011962"/>
    </source>
</evidence>
<keyword evidence="17" id="KW-1185">Reference proteome</keyword>
<dbReference type="Pfam" id="PF18085">
    <property type="entry name" value="Mak_N_cap"/>
    <property type="match status" value="1"/>
</dbReference>
<evidence type="ECO:0000256" key="9">
    <source>
        <dbReference type="ARBA" id="ARBA00022777"/>
    </source>
</evidence>
<comment type="pathway">
    <text evidence="1">Glycan biosynthesis; glycogen biosynthesis.</text>
</comment>
<dbReference type="Proteomes" id="UP000642070">
    <property type="component" value="Unassembled WGS sequence"/>
</dbReference>
<dbReference type="SUPFAM" id="SSF56112">
    <property type="entry name" value="Protein kinase-like (PK-like)"/>
    <property type="match status" value="1"/>
</dbReference>
<comment type="catalytic activity">
    <reaction evidence="14">
        <text>D-maltose + ATP = alpha-maltose 1-phosphate + ADP + H(+)</text>
        <dbReference type="Rhea" id="RHEA:31915"/>
        <dbReference type="ChEBI" id="CHEBI:15378"/>
        <dbReference type="ChEBI" id="CHEBI:17306"/>
        <dbReference type="ChEBI" id="CHEBI:30616"/>
        <dbReference type="ChEBI" id="CHEBI:63576"/>
        <dbReference type="ChEBI" id="CHEBI:456216"/>
        <dbReference type="EC" id="2.7.1.175"/>
    </reaction>
</comment>
<dbReference type="GO" id="GO:0016301">
    <property type="term" value="F:kinase activity"/>
    <property type="evidence" value="ECO:0007669"/>
    <property type="project" value="UniProtKB-KW"/>
</dbReference>
<proteinExistence type="inferred from homology"/>
<reference evidence="16" key="1">
    <citation type="journal article" date="2014" name="Int. J. Syst. Evol. Microbiol.">
        <title>Complete genome sequence of Corynebacterium casei LMG S-19264T (=DSM 44701T), isolated from a smear-ripened cheese.</title>
        <authorList>
            <consortium name="US DOE Joint Genome Institute (JGI-PGF)"/>
            <person name="Walter F."/>
            <person name="Albersmeier A."/>
            <person name="Kalinowski J."/>
            <person name="Ruckert C."/>
        </authorList>
    </citation>
    <scope>NUCLEOTIDE SEQUENCE</scope>
    <source>
        <strain evidence="16">JCM 19831</strain>
    </source>
</reference>
<keyword evidence="9" id="KW-0418">Kinase</keyword>
<dbReference type="GO" id="GO:0005524">
    <property type="term" value="F:ATP binding"/>
    <property type="evidence" value="ECO:0007669"/>
    <property type="project" value="UniProtKB-KW"/>
</dbReference>
<evidence type="ECO:0000259" key="15">
    <source>
        <dbReference type="Pfam" id="PF18085"/>
    </source>
</evidence>
<gene>
    <name evidence="16" type="primary">mak</name>
    <name evidence="16" type="ORF">GCM10007977_027110</name>
</gene>
<accession>A0A917TJG6</accession>
<comment type="similarity">
    <text evidence="2">Belongs to the aminoglycoside phosphotransferase family.</text>
</comment>
<evidence type="ECO:0000256" key="13">
    <source>
        <dbReference type="ARBA" id="ARBA00031251"/>
    </source>
</evidence>
<keyword evidence="10" id="KW-0067">ATP-binding</keyword>
<evidence type="ECO:0000256" key="7">
    <source>
        <dbReference type="ARBA" id="ARBA00022679"/>
    </source>
</evidence>
<evidence type="ECO:0000313" key="16">
    <source>
        <dbReference type="EMBL" id="GGM24560.1"/>
    </source>
</evidence>
<name>A0A917TJG6_9ACTN</name>
<evidence type="ECO:0000256" key="5">
    <source>
        <dbReference type="ARBA" id="ARBA00013882"/>
    </source>
</evidence>
<evidence type="ECO:0000256" key="6">
    <source>
        <dbReference type="ARBA" id="ARBA00022600"/>
    </source>
</evidence>
<comment type="subunit">
    <text evidence="3">Monomer.</text>
</comment>
<comment type="caution">
    <text evidence="16">The sequence shown here is derived from an EMBL/GenBank/DDBJ whole genome shotgun (WGS) entry which is preliminary data.</text>
</comment>
<feature type="domain" description="Maltokinase N-terminal cap" evidence="15">
    <location>
        <begin position="9"/>
        <end position="89"/>
    </location>
</feature>
<protein>
    <recommendedName>
        <fullName evidence="5">Maltokinase</fullName>
        <ecNumber evidence="4">2.7.1.175</ecNumber>
    </recommendedName>
    <alternativeName>
        <fullName evidence="13">Maltose-1-phosphate synthase</fullName>
    </alternativeName>
</protein>
<organism evidence="16 17">
    <name type="scientific">Dactylosporangium sucinum</name>
    <dbReference type="NCBI Taxonomy" id="1424081"/>
    <lineage>
        <taxon>Bacteria</taxon>
        <taxon>Bacillati</taxon>
        <taxon>Actinomycetota</taxon>
        <taxon>Actinomycetes</taxon>
        <taxon>Micromonosporales</taxon>
        <taxon>Micromonosporaceae</taxon>
        <taxon>Dactylosporangium</taxon>
    </lineage>
</organism>
<evidence type="ECO:0000256" key="3">
    <source>
        <dbReference type="ARBA" id="ARBA00011245"/>
    </source>
</evidence>
<evidence type="ECO:0000256" key="2">
    <source>
        <dbReference type="ARBA" id="ARBA00006219"/>
    </source>
</evidence>
<sequence length="446" mass="48454">MTHLPFTEWLPHQRWYAGRSRTLTAVEPAALTALPDGLDHFLLDARYADGGTERYQVFVGWDLNVAAELSAAALIGADGDRTGFDALYDEHASQRLLALIDTGAVVDGMRFVPEPGVTLPVDAPARVGGAEQSNTSVVYDSAAILKVFRRVSAGVNPDVELNRVLARAGCPNVARLLGAIESSDTDGEPVALAMVTEYAQNSAEGWAMAAASARDLFAEHDMRPEEVGGDFASESMRLGEAVAQVHRTLATELGTQTAPAPTAAMAQRLDAAVEAVPDLAEFVPGIRAVFRDAGDDPITAQRIHGDLHLGQVLRTPESWLLIDFEGEPGVPVEQRRRPDSVLRDVAGMLRSYEYAAYQLLVGQEDDDELARRARQWVDRNRDAFCDGYAAAAGYDPRDDQALLCAYELDKAVYETAYEARHRPTWLRIPLQSIARLVNGSDLSAGR</sequence>
<dbReference type="InterPro" id="IPR011009">
    <property type="entry name" value="Kinase-like_dom_sf"/>
</dbReference>
<dbReference type="GO" id="GO:0005978">
    <property type="term" value="P:glycogen biosynthetic process"/>
    <property type="evidence" value="ECO:0007669"/>
    <property type="project" value="UniProtKB-KW"/>
</dbReference>
<evidence type="ECO:0000256" key="12">
    <source>
        <dbReference type="ARBA" id="ARBA00023277"/>
    </source>
</evidence>
<dbReference type="EMBL" id="BMPI01000011">
    <property type="protein sequence ID" value="GGM24560.1"/>
    <property type="molecule type" value="Genomic_DNA"/>
</dbReference>
<keyword evidence="7" id="KW-0808">Transferase</keyword>
<keyword evidence="6" id="KW-0321">Glycogen metabolism</keyword>
<dbReference type="Gene3D" id="3.90.1200.10">
    <property type="match status" value="1"/>
</dbReference>
<reference evidence="16" key="2">
    <citation type="submission" date="2020-09" db="EMBL/GenBank/DDBJ databases">
        <authorList>
            <person name="Sun Q."/>
            <person name="Ohkuma M."/>
        </authorList>
    </citation>
    <scope>NUCLEOTIDE SEQUENCE</scope>
    <source>
        <strain evidence="16">JCM 19831</strain>
    </source>
</reference>
<dbReference type="EC" id="2.7.1.175" evidence="4"/>
<evidence type="ECO:0000256" key="8">
    <source>
        <dbReference type="ARBA" id="ARBA00022741"/>
    </source>
</evidence>
<dbReference type="InterPro" id="IPR040999">
    <property type="entry name" value="Mak_N_cap"/>
</dbReference>
<keyword evidence="8" id="KW-0547">Nucleotide-binding</keyword>
<evidence type="ECO:0000256" key="11">
    <source>
        <dbReference type="ARBA" id="ARBA00023056"/>
    </source>
</evidence>
<evidence type="ECO:0000313" key="17">
    <source>
        <dbReference type="Proteomes" id="UP000642070"/>
    </source>
</evidence>
<evidence type="ECO:0000256" key="14">
    <source>
        <dbReference type="ARBA" id="ARBA00049067"/>
    </source>
</evidence>
<evidence type="ECO:0000256" key="1">
    <source>
        <dbReference type="ARBA" id="ARBA00004964"/>
    </source>
</evidence>
<keyword evidence="12" id="KW-0119">Carbohydrate metabolism</keyword>
<keyword evidence="11" id="KW-0320">Glycogen biosynthesis</keyword>